<evidence type="ECO:0000256" key="1">
    <source>
        <dbReference type="ARBA" id="ARBA00011245"/>
    </source>
</evidence>
<dbReference type="InterPro" id="IPR000719">
    <property type="entry name" value="Prot_kinase_dom"/>
</dbReference>
<dbReference type="GO" id="GO:0005737">
    <property type="term" value="C:cytoplasm"/>
    <property type="evidence" value="ECO:0007669"/>
    <property type="project" value="TreeGrafter"/>
</dbReference>
<dbReference type="GO" id="GO:0035556">
    <property type="term" value="P:intracellular signal transduction"/>
    <property type="evidence" value="ECO:0007669"/>
    <property type="project" value="TreeGrafter"/>
</dbReference>
<dbReference type="Proteomes" id="UP000688137">
    <property type="component" value="Unassembled WGS sequence"/>
</dbReference>
<sequence>MVDHISKQYKTITICHPNYQPFQVMINEYSTIKEISRQIRLAWRISPKELRLFNASGIEIFQEDLRFQPKQSKLWATLNGQELDQNIIFQEYTILDQIGQGGQGVVMLGQHKETKVYVAIKIIKGDGFNADEIDLLFRESQILKQLSHRNIVHLIQNIMLNHECILVMEHLQGGSLLDLVRRKGHLDEIEARIYMKQILEGIDYCHKKNLIHRDLKLENILLVSPNSNQIKIVDFGIACCGKDRIRMGTLPYMSPELISGQPASQLSDVWAIGVILYAMVFGKLPFRGSTREEIIQAISIFKYTIPQKVSNDLLDLFKQIFQYRNRITIQGILNHRWLSESHVIPALSLLKMLQVSTPLKVTTKKPKSTIQQSCRKTSIQKEESQTNIGNVTAKPIKIVLKQRSGRAKSQLLLSN</sequence>
<evidence type="ECO:0000313" key="6">
    <source>
        <dbReference type="Proteomes" id="UP000688137"/>
    </source>
</evidence>
<keyword evidence="3" id="KW-0067">ATP-binding</keyword>
<evidence type="ECO:0000256" key="3">
    <source>
        <dbReference type="ARBA" id="ARBA00022840"/>
    </source>
</evidence>
<feature type="domain" description="Protein kinase" evidence="4">
    <location>
        <begin position="92"/>
        <end position="338"/>
    </location>
</feature>
<keyword evidence="2" id="KW-0547">Nucleotide-binding</keyword>
<reference evidence="5" key="1">
    <citation type="submission" date="2021-01" db="EMBL/GenBank/DDBJ databases">
        <authorList>
            <consortium name="Genoscope - CEA"/>
            <person name="William W."/>
        </authorList>
    </citation>
    <scope>NUCLEOTIDE SEQUENCE</scope>
</reference>
<organism evidence="5 6">
    <name type="scientific">Paramecium primaurelia</name>
    <dbReference type="NCBI Taxonomy" id="5886"/>
    <lineage>
        <taxon>Eukaryota</taxon>
        <taxon>Sar</taxon>
        <taxon>Alveolata</taxon>
        <taxon>Ciliophora</taxon>
        <taxon>Intramacronucleata</taxon>
        <taxon>Oligohymenophorea</taxon>
        <taxon>Peniculida</taxon>
        <taxon>Parameciidae</taxon>
        <taxon>Paramecium</taxon>
    </lineage>
</organism>
<dbReference type="GO" id="GO:0005524">
    <property type="term" value="F:ATP binding"/>
    <property type="evidence" value="ECO:0007669"/>
    <property type="project" value="UniProtKB-KW"/>
</dbReference>
<protein>
    <recommendedName>
        <fullName evidence="4">Protein kinase domain-containing protein</fullName>
    </recommendedName>
</protein>
<keyword evidence="6" id="KW-1185">Reference proteome</keyword>
<proteinExistence type="predicted"/>
<dbReference type="AlphaFoldDB" id="A0A8S1QIX1"/>
<accession>A0A8S1QIX1</accession>
<comment type="caution">
    <text evidence="5">The sequence shown here is derived from an EMBL/GenBank/DDBJ whole genome shotgun (WGS) entry which is preliminary data.</text>
</comment>
<evidence type="ECO:0000259" key="4">
    <source>
        <dbReference type="PROSITE" id="PS50011"/>
    </source>
</evidence>
<evidence type="ECO:0000313" key="5">
    <source>
        <dbReference type="EMBL" id="CAD8114991.1"/>
    </source>
</evidence>
<dbReference type="PROSITE" id="PS00108">
    <property type="entry name" value="PROTEIN_KINASE_ST"/>
    <property type="match status" value="1"/>
</dbReference>
<dbReference type="PANTHER" id="PTHR24346:SF30">
    <property type="entry name" value="MATERNAL EMBRYONIC LEUCINE ZIPPER KINASE"/>
    <property type="match status" value="1"/>
</dbReference>
<dbReference type="Pfam" id="PF00069">
    <property type="entry name" value="Pkinase"/>
    <property type="match status" value="1"/>
</dbReference>
<dbReference type="FunFam" id="1.10.510.10:FF:000571">
    <property type="entry name" value="Maternal embryonic leucine zipper kinase"/>
    <property type="match status" value="1"/>
</dbReference>
<dbReference type="PROSITE" id="PS50011">
    <property type="entry name" value="PROTEIN_KINASE_DOM"/>
    <property type="match status" value="1"/>
</dbReference>
<name>A0A8S1QIX1_PARPR</name>
<gene>
    <name evidence="5" type="ORF">PPRIM_AZ9-3.1.T1620054</name>
</gene>
<evidence type="ECO:0000256" key="2">
    <source>
        <dbReference type="ARBA" id="ARBA00022741"/>
    </source>
</evidence>
<comment type="subunit">
    <text evidence="1">Monomer.</text>
</comment>
<dbReference type="OMA" id="IEARIYM"/>
<dbReference type="PANTHER" id="PTHR24346">
    <property type="entry name" value="MAP/MICROTUBULE AFFINITY-REGULATING KINASE"/>
    <property type="match status" value="1"/>
</dbReference>
<dbReference type="InterPro" id="IPR008271">
    <property type="entry name" value="Ser/Thr_kinase_AS"/>
</dbReference>
<dbReference type="GO" id="GO:0004674">
    <property type="term" value="F:protein serine/threonine kinase activity"/>
    <property type="evidence" value="ECO:0007669"/>
    <property type="project" value="TreeGrafter"/>
</dbReference>
<dbReference type="SMART" id="SM00220">
    <property type="entry name" value="S_TKc"/>
    <property type="match status" value="1"/>
</dbReference>
<dbReference type="EMBL" id="CAJJDM010000169">
    <property type="protein sequence ID" value="CAD8114991.1"/>
    <property type="molecule type" value="Genomic_DNA"/>
</dbReference>